<proteinExistence type="predicted"/>
<keyword evidence="2" id="KW-1185">Reference proteome</keyword>
<dbReference type="Proteomes" id="UP000683507">
    <property type="component" value="Chromosome"/>
</dbReference>
<accession>A0A916JRD7</accession>
<name>A0A916JRD7_9FLAO</name>
<protein>
    <submittedName>
        <fullName evidence="1">Uncharacterized protein</fullName>
    </submittedName>
</protein>
<evidence type="ECO:0000313" key="2">
    <source>
        <dbReference type="Proteomes" id="UP000683507"/>
    </source>
</evidence>
<gene>
    <name evidence="1" type="ORF">CRYO30217_03487</name>
</gene>
<dbReference type="KEGG" id="ptan:CRYO30217_03487"/>
<reference evidence="1" key="1">
    <citation type="submission" date="2021-04" db="EMBL/GenBank/DDBJ databases">
        <authorList>
            <person name="Rodrigo-Torres L."/>
            <person name="Arahal R. D."/>
            <person name="Lucena T."/>
        </authorList>
    </citation>
    <scope>NUCLEOTIDE SEQUENCE</scope>
    <source>
        <strain evidence="1">AS29M-1</strain>
    </source>
</reference>
<dbReference type="AlphaFoldDB" id="A0A916JRD7"/>
<dbReference type="RefSeq" id="WP_258543659.1">
    <property type="nucleotide sequence ID" value="NZ_OU015584.1"/>
</dbReference>
<dbReference type="EMBL" id="OU015584">
    <property type="protein sequence ID" value="CAG5087455.1"/>
    <property type="molecule type" value="Genomic_DNA"/>
</dbReference>
<organism evidence="1 2">
    <name type="scientific">Parvicella tangerina</name>
    <dbReference type="NCBI Taxonomy" id="2829795"/>
    <lineage>
        <taxon>Bacteria</taxon>
        <taxon>Pseudomonadati</taxon>
        <taxon>Bacteroidota</taxon>
        <taxon>Flavobacteriia</taxon>
        <taxon>Flavobacteriales</taxon>
        <taxon>Parvicellaceae</taxon>
        <taxon>Parvicella</taxon>
    </lineage>
</organism>
<evidence type="ECO:0000313" key="1">
    <source>
        <dbReference type="EMBL" id="CAG5087455.1"/>
    </source>
</evidence>
<sequence length="78" mass="8951">METTKELFRTVENMDLSTQVRLNALKKISTLFDDEFLENSGQGIFDSIAKNIESNIDLLKLVTYQNDKVSLIIELKVK</sequence>